<dbReference type="AlphaFoldDB" id="A0A0D0DHS4"/>
<name>A0A0D0DHS4_9AGAM</name>
<gene>
    <name evidence="1" type="ORF">PAXRUDRAFT_833136</name>
</gene>
<protein>
    <submittedName>
        <fullName evidence="1">Uncharacterized protein</fullName>
    </submittedName>
</protein>
<dbReference type="Proteomes" id="UP000054538">
    <property type="component" value="Unassembled WGS sequence"/>
</dbReference>
<accession>A0A0D0DHS4</accession>
<reference evidence="2" key="2">
    <citation type="submission" date="2015-01" db="EMBL/GenBank/DDBJ databases">
        <title>Evolutionary Origins and Diversification of the Mycorrhizal Mutualists.</title>
        <authorList>
            <consortium name="DOE Joint Genome Institute"/>
            <consortium name="Mycorrhizal Genomics Consortium"/>
            <person name="Kohler A."/>
            <person name="Kuo A."/>
            <person name="Nagy L.G."/>
            <person name="Floudas D."/>
            <person name="Copeland A."/>
            <person name="Barry K.W."/>
            <person name="Cichocki N."/>
            <person name="Veneault-Fourrey C."/>
            <person name="LaButti K."/>
            <person name="Lindquist E.A."/>
            <person name="Lipzen A."/>
            <person name="Lundell T."/>
            <person name="Morin E."/>
            <person name="Murat C."/>
            <person name="Riley R."/>
            <person name="Ohm R."/>
            <person name="Sun H."/>
            <person name="Tunlid A."/>
            <person name="Henrissat B."/>
            <person name="Grigoriev I.V."/>
            <person name="Hibbett D.S."/>
            <person name="Martin F."/>
        </authorList>
    </citation>
    <scope>NUCLEOTIDE SEQUENCE [LARGE SCALE GENOMIC DNA]</scope>
    <source>
        <strain evidence="2">Ve08.2h10</strain>
    </source>
</reference>
<keyword evidence="2" id="KW-1185">Reference proteome</keyword>
<evidence type="ECO:0000313" key="2">
    <source>
        <dbReference type="Proteomes" id="UP000054538"/>
    </source>
</evidence>
<sequence length="52" mass="5455">MGPRGLVIQPEKWGAKTSWRRGDGAASGVGLTAETQNIGKCSTVTDLKLAKI</sequence>
<dbReference type="InParanoid" id="A0A0D0DHS4"/>
<dbReference type="EMBL" id="KN825879">
    <property type="protein sequence ID" value="KIK81039.1"/>
    <property type="molecule type" value="Genomic_DNA"/>
</dbReference>
<proteinExistence type="predicted"/>
<evidence type="ECO:0000313" key="1">
    <source>
        <dbReference type="EMBL" id="KIK81039.1"/>
    </source>
</evidence>
<dbReference type="HOGENOM" id="CLU_3087862_0_0_1"/>
<reference evidence="1 2" key="1">
    <citation type="submission" date="2014-04" db="EMBL/GenBank/DDBJ databases">
        <authorList>
            <consortium name="DOE Joint Genome Institute"/>
            <person name="Kuo A."/>
            <person name="Kohler A."/>
            <person name="Jargeat P."/>
            <person name="Nagy L.G."/>
            <person name="Floudas D."/>
            <person name="Copeland A."/>
            <person name="Barry K.W."/>
            <person name="Cichocki N."/>
            <person name="Veneault-Fourrey C."/>
            <person name="LaButti K."/>
            <person name="Lindquist E.A."/>
            <person name="Lipzen A."/>
            <person name="Lundell T."/>
            <person name="Morin E."/>
            <person name="Murat C."/>
            <person name="Sun H."/>
            <person name="Tunlid A."/>
            <person name="Henrissat B."/>
            <person name="Grigoriev I.V."/>
            <person name="Hibbett D.S."/>
            <person name="Martin F."/>
            <person name="Nordberg H.P."/>
            <person name="Cantor M.N."/>
            <person name="Hua S.X."/>
        </authorList>
    </citation>
    <scope>NUCLEOTIDE SEQUENCE [LARGE SCALE GENOMIC DNA]</scope>
    <source>
        <strain evidence="1 2">Ve08.2h10</strain>
    </source>
</reference>
<organism evidence="1 2">
    <name type="scientific">Paxillus rubicundulus Ve08.2h10</name>
    <dbReference type="NCBI Taxonomy" id="930991"/>
    <lineage>
        <taxon>Eukaryota</taxon>
        <taxon>Fungi</taxon>
        <taxon>Dikarya</taxon>
        <taxon>Basidiomycota</taxon>
        <taxon>Agaricomycotina</taxon>
        <taxon>Agaricomycetes</taxon>
        <taxon>Agaricomycetidae</taxon>
        <taxon>Boletales</taxon>
        <taxon>Paxilineae</taxon>
        <taxon>Paxillaceae</taxon>
        <taxon>Paxillus</taxon>
    </lineage>
</organism>